<gene>
    <name evidence="3" type="ORF">E4K67_06870</name>
</gene>
<comment type="caution">
    <text evidence="3">The sequence shown here is derived from an EMBL/GenBank/DDBJ whole genome shotgun (WGS) entry which is preliminary data.</text>
</comment>
<organism evidence="3 4">
    <name type="scientific">Desulfosporosinus fructosivorans</name>
    <dbReference type="NCBI Taxonomy" id="2018669"/>
    <lineage>
        <taxon>Bacteria</taxon>
        <taxon>Bacillati</taxon>
        <taxon>Bacillota</taxon>
        <taxon>Clostridia</taxon>
        <taxon>Eubacteriales</taxon>
        <taxon>Desulfitobacteriaceae</taxon>
        <taxon>Desulfosporosinus</taxon>
    </lineage>
</organism>
<protein>
    <submittedName>
        <fullName evidence="3">Tripartite tricarboxylate transporter TctB family protein</fullName>
    </submittedName>
</protein>
<name>A0A4Z0R9X0_9FIRM</name>
<accession>A0A4Z0R9X0</accession>
<evidence type="ECO:0000313" key="3">
    <source>
        <dbReference type="EMBL" id="TGE39175.1"/>
    </source>
</evidence>
<dbReference type="PROSITE" id="PS51257">
    <property type="entry name" value="PROKAR_LIPOPROTEIN"/>
    <property type="match status" value="1"/>
</dbReference>
<keyword evidence="1" id="KW-0812">Transmembrane</keyword>
<dbReference type="Pfam" id="PF07331">
    <property type="entry name" value="TctB"/>
    <property type="match status" value="1"/>
</dbReference>
<keyword evidence="4" id="KW-1185">Reference proteome</keyword>
<evidence type="ECO:0000313" key="4">
    <source>
        <dbReference type="Proteomes" id="UP000298460"/>
    </source>
</evidence>
<sequence>MGGVTVKKEKFQQLIISVFLILFGCICYYLASRFLVTKAPGRLGPDFWPKMLSLLIIIFSVGDVVILLLTKKKQALEDQINSPEDTAVEFDIYSQKYPLLLLGGFVSTVVYIYLLPILGFSLCTVLYLAGIMYLGRYRNIKVIIISSFVGAFTIFVVFSKIVYISLPTGIGILGDFTFLMYRVLGVS</sequence>
<dbReference type="Proteomes" id="UP000298460">
    <property type="component" value="Unassembled WGS sequence"/>
</dbReference>
<evidence type="ECO:0000256" key="1">
    <source>
        <dbReference type="SAM" id="Phobius"/>
    </source>
</evidence>
<dbReference type="InterPro" id="IPR009936">
    <property type="entry name" value="DUF1468"/>
</dbReference>
<feature type="domain" description="DUF1468" evidence="2">
    <location>
        <begin position="15"/>
        <end position="167"/>
    </location>
</feature>
<dbReference type="AlphaFoldDB" id="A0A4Z0R9X0"/>
<keyword evidence="1" id="KW-0472">Membrane</keyword>
<feature type="transmembrane region" description="Helical" evidence="1">
    <location>
        <begin position="12"/>
        <end position="31"/>
    </location>
</feature>
<feature type="transmembrane region" description="Helical" evidence="1">
    <location>
        <begin position="99"/>
        <end position="128"/>
    </location>
</feature>
<feature type="transmembrane region" description="Helical" evidence="1">
    <location>
        <begin position="52"/>
        <end position="70"/>
    </location>
</feature>
<feature type="transmembrane region" description="Helical" evidence="1">
    <location>
        <begin position="140"/>
        <end position="158"/>
    </location>
</feature>
<feature type="transmembrane region" description="Helical" evidence="1">
    <location>
        <begin position="164"/>
        <end position="184"/>
    </location>
</feature>
<evidence type="ECO:0000259" key="2">
    <source>
        <dbReference type="Pfam" id="PF07331"/>
    </source>
</evidence>
<dbReference type="EMBL" id="SPQQ01000002">
    <property type="protein sequence ID" value="TGE39175.1"/>
    <property type="molecule type" value="Genomic_DNA"/>
</dbReference>
<proteinExistence type="predicted"/>
<reference evidence="3 4" key="1">
    <citation type="submission" date="2019-03" db="EMBL/GenBank/DDBJ databases">
        <title>Draft Genome Sequence of Desulfosporosinus fructosivorans Strain 63.6F, Isolated from Marine Sediment in the Baltic Sea.</title>
        <authorList>
            <person name="Hausmann B."/>
            <person name="Vandieken V."/>
            <person name="Pjevac P."/>
            <person name="Schreck K."/>
            <person name="Herbold C.W."/>
            <person name="Loy A."/>
        </authorList>
    </citation>
    <scope>NUCLEOTIDE SEQUENCE [LARGE SCALE GENOMIC DNA]</scope>
    <source>
        <strain evidence="3 4">63.6F</strain>
    </source>
</reference>
<keyword evidence="1" id="KW-1133">Transmembrane helix</keyword>